<dbReference type="AlphaFoldDB" id="A0A2W6NCY2"/>
<dbReference type="Proteomes" id="UP000249204">
    <property type="component" value="Unassembled WGS sequence"/>
</dbReference>
<sequence>MWNVLGMEYLVKEETLLFTETVKLDTGHLDMLIHNAAILGSITDPIHGPVNIAGMAEVPNVNTLSSLHVTQASCPSSSRPDQADRGYFLRGRRY</sequence>
<evidence type="ECO:0000313" key="2">
    <source>
        <dbReference type="EMBL" id="PZT53529.1"/>
    </source>
</evidence>
<dbReference type="SUPFAM" id="SSF51735">
    <property type="entry name" value="NAD(P)-binding Rossmann-fold domains"/>
    <property type="match status" value="1"/>
</dbReference>
<dbReference type="InterPro" id="IPR036291">
    <property type="entry name" value="NAD(P)-bd_dom_sf"/>
</dbReference>
<gene>
    <name evidence="2" type="ORF">DN757_21750</name>
</gene>
<organism evidence="2 3">
    <name type="scientific">Paenibacillus silvae</name>
    <dbReference type="NCBI Taxonomy" id="1325358"/>
    <lineage>
        <taxon>Bacteria</taxon>
        <taxon>Bacillati</taxon>
        <taxon>Bacillota</taxon>
        <taxon>Bacilli</taxon>
        <taxon>Bacillales</taxon>
        <taxon>Paenibacillaceae</taxon>
        <taxon>Paenibacillus</taxon>
    </lineage>
</organism>
<protein>
    <submittedName>
        <fullName evidence="2">Uncharacterized protein</fullName>
    </submittedName>
</protein>
<evidence type="ECO:0000313" key="3">
    <source>
        <dbReference type="Proteomes" id="UP000249204"/>
    </source>
</evidence>
<comment type="caution">
    <text evidence="2">The sequence shown here is derived from an EMBL/GenBank/DDBJ whole genome shotgun (WGS) entry which is preliminary data.</text>
</comment>
<feature type="region of interest" description="Disordered" evidence="1">
    <location>
        <begin position="71"/>
        <end position="94"/>
    </location>
</feature>
<accession>A0A2W6NCY2</accession>
<name>A0A2W6NCY2_9BACL</name>
<dbReference type="EMBL" id="QKWW01000068">
    <property type="protein sequence ID" value="PZT53529.1"/>
    <property type="molecule type" value="Genomic_DNA"/>
</dbReference>
<feature type="compositionally biased region" description="Polar residues" evidence="1">
    <location>
        <begin position="71"/>
        <end position="80"/>
    </location>
</feature>
<dbReference type="Gene3D" id="3.40.50.720">
    <property type="entry name" value="NAD(P)-binding Rossmann-like Domain"/>
    <property type="match status" value="1"/>
</dbReference>
<reference evidence="2 3" key="1">
    <citation type="submission" date="2018-06" db="EMBL/GenBank/DDBJ databases">
        <title>Isolation of heavy metals resistant Paenibacillus silvae NC2 from Gold-Copper mine in ZiJin, China.</title>
        <authorList>
            <person name="Xu J."/>
            <person name="Mazhar H.S."/>
            <person name="Rensing C."/>
        </authorList>
    </citation>
    <scope>NUCLEOTIDE SEQUENCE [LARGE SCALE GENOMIC DNA]</scope>
    <source>
        <strain evidence="2 3">NC2</strain>
    </source>
</reference>
<proteinExistence type="predicted"/>
<evidence type="ECO:0000256" key="1">
    <source>
        <dbReference type="SAM" id="MobiDB-lite"/>
    </source>
</evidence>